<gene>
    <name evidence="1" type="ORF">S01H1_45940</name>
</gene>
<proteinExistence type="predicted"/>
<protein>
    <submittedName>
        <fullName evidence="1">Uncharacterized protein</fullName>
    </submittedName>
</protein>
<dbReference type="AlphaFoldDB" id="X0UEH1"/>
<evidence type="ECO:0000313" key="1">
    <source>
        <dbReference type="EMBL" id="GAG03965.1"/>
    </source>
</evidence>
<name>X0UEH1_9ZZZZ</name>
<feature type="non-terminal residue" evidence="1">
    <location>
        <position position="48"/>
    </location>
</feature>
<accession>X0UEH1</accession>
<comment type="caution">
    <text evidence="1">The sequence shown here is derived from an EMBL/GenBank/DDBJ whole genome shotgun (WGS) entry which is preliminary data.</text>
</comment>
<organism evidence="1">
    <name type="scientific">marine sediment metagenome</name>
    <dbReference type="NCBI Taxonomy" id="412755"/>
    <lineage>
        <taxon>unclassified sequences</taxon>
        <taxon>metagenomes</taxon>
        <taxon>ecological metagenomes</taxon>
    </lineage>
</organism>
<reference evidence="1" key="1">
    <citation type="journal article" date="2014" name="Front. Microbiol.">
        <title>High frequency of phylogenetically diverse reductive dehalogenase-homologous genes in deep subseafloor sedimentary metagenomes.</title>
        <authorList>
            <person name="Kawai M."/>
            <person name="Futagami T."/>
            <person name="Toyoda A."/>
            <person name="Takaki Y."/>
            <person name="Nishi S."/>
            <person name="Hori S."/>
            <person name="Arai W."/>
            <person name="Tsubouchi T."/>
            <person name="Morono Y."/>
            <person name="Uchiyama I."/>
            <person name="Ito T."/>
            <person name="Fujiyama A."/>
            <person name="Inagaki F."/>
            <person name="Takami H."/>
        </authorList>
    </citation>
    <scope>NUCLEOTIDE SEQUENCE</scope>
    <source>
        <strain evidence="1">Expedition CK06-06</strain>
    </source>
</reference>
<sequence length="48" mass="5734">MLDAMTKETVAMFERAAAERWPRIRDFYAGRRPFLVWTQAPSQVWKDC</sequence>
<dbReference type="EMBL" id="BARS01029390">
    <property type="protein sequence ID" value="GAG03965.1"/>
    <property type="molecule type" value="Genomic_DNA"/>
</dbReference>